<evidence type="ECO:0000256" key="1">
    <source>
        <dbReference type="ARBA" id="ARBA00022723"/>
    </source>
</evidence>
<dbReference type="Gene3D" id="3.30.160.60">
    <property type="entry name" value="Classic Zinc Finger"/>
    <property type="match status" value="3"/>
</dbReference>
<dbReference type="GO" id="GO:0005634">
    <property type="term" value="C:nucleus"/>
    <property type="evidence" value="ECO:0007669"/>
    <property type="project" value="UniProtKB-ARBA"/>
</dbReference>
<name>A0AAD8ADM7_DIPPU</name>
<dbReference type="InterPro" id="IPR050329">
    <property type="entry name" value="GLI_C2H2-zinc-finger"/>
</dbReference>
<sequence>KLYTTSFKGHHPHPQPKLELRMEAMYDYPFYINLQHRTAVSRGNIKYKISRPREEFRCERCNNVYIHHKSLVRHVRMECGVEPQFQCPTCNRRCKLHCNLLKHIRKCQHKFGCMQIHSLSVEFFGNSIGSKGDGGYLYQNILSECGGKTRYTSNTDNNGSNNLNYLEQQVTQMLRGDQGISNIAAGNIWRERERKSGFGSFQCPGCGKVYRWRKNMISHMRLECGKEPQFQCPHCPQRTTQKSIHSKTVRKLMLTLNIVCWFPNGEWVLPKEKILLVKYPCVEANSQDYYRANNTNFTCSDCGKTYSWKTSLIRHKREECGREPHYQCPFCCKRTKLR</sequence>
<dbReference type="PROSITE" id="PS50157">
    <property type="entry name" value="ZINC_FINGER_C2H2_2"/>
    <property type="match status" value="3"/>
</dbReference>
<comment type="caution">
    <text evidence="7">The sequence shown here is derived from an EMBL/GenBank/DDBJ whole genome shotgun (WGS) entry which is preliminary data.</text>
</comment>
<organism evidence="7 8">
    <name type="scientific">Diploptera punctata</name>
    <name type="common">Pacific beetle cockroach</name>
    <dbReference type="NCBI Taxonomy" id="6984"/>
    <lineage>
        <taxon>Eukaryota</taxon>
        <taxon>Metazoa</taxon>
        <taxon>Ecdysozoa</taxon>
        <taxon>Arthropoda</taxon>
        <taxon>Hexapoda</taxon>
        <taxon>Insecta</taxon>
        <taxon>Pterygota</taxon>
        <taxon>Neoptera</taxon>
        <taxon>Polyneoptera</taxon>
        <taxon>Dictyoptera</taxon>
        <taxon>Blattodea</taxon>
        <taxon>Blaberoidea</taxon>
        <taxon>Blaberidae</taxon>
        <taxon>Diplopterinae</taxon>
        <taxon>Diploptera</taxon>
    </lineage>
</organism>
<dbReference type="GO" id="GO:0008270">
    <property type="term" value="F:zinc ion binding"/>
    <property type="evidence" value="ECO:0007669"/>
    <property type="project" value="UniProtKB-KW"/>
</dbReference>
<keyword evidence="8" id="KW-1185">Reference proteome</keyword>
<dbReference type="PROSITE" id="PS00028">
    <property type="entry name" value="ZINC_FINGER_C2H2_1"/>
    <property type="match status" value="1"/>
</dbReference>
<evidence type="ECO:0000259" key="6">
    <source>
        <dbReference type="PROSITE" id="PS50157"/>
    </source>
</evidence>
<dbReference type="PANTHER" id="PTHR19818">
    <property type="entry name" value="ZINC FINGER PROTEIN ZIC AND GLI"/>
    <property type="match status" value="1"/>
</dbReference>
<dbReference type="SUPFAM" id="SSF57667">
    <property type="entry name" value="beta-beta-alpha zinc fingers"/>
    <property type="match status" value="3"/>
</dbReference>
<dbReference type="GO" id="GO:0000981">
    <property type="term" value="F:DNA-binding transcription factor activity, RNA polymerase II-specific"/>
    <property type="evidence" value="ECO:0007669"/>
    <property type="project" value="TreeGrafter"/>
</dbReference>
<feature type="non-terminal residue" evidence="7">
    <location>
        <position position="338"/>
    </location>
</feature>
<protein>
    <recommendedName>
        <fullName evidence="6">C2H2-type domain-containing protein</fullName>
    </recommendedName>
</protein>
<dbReference type="GO" id="GO:0000978">
    <property type="term" value="F:RNA polymerase II cis-regulatory region sequence-specific DNA binding"/>
    <property type="evidence" value="ECO:0007669"/>
    <property type="project" value="TreeGrafter"/>
</dbReference>
<dbReference type="InterPro" id="IPR013087">
    <property type="entry name" value="Znf_C2H2_type"/>
</dbReference>
<feature type="domain" description="C2H2-type" evidence="6">
    <location>
        <begin position="56"/>
        <end position="83"/>
    </location>
</feature>
<feature type="domain" description="C2H2-type" evidence="6">
    <location>
        <begin position="201"/>
        <end position="228"/>
    </location>
</feature>
<dbReference type="GO" id="GO:0045944">
    <property type="term" value="P:positive regulation of transcription by RNA polymerase II"/>
    <property type="evidence" value="ECO:0007669"/>
    <property type="project" value="UniProtKB-ARBA"/>
</dbReference>
<dbReference type="InterPro" id="IPR036236">
    <property type="entry name" value="Znf_C2H2_sf"/>
</dbReference>
<keyword evidence="4" id="KW-0862">Zinc</keyword>
<dbReference type="Proteomes" id="UP001233999">
    <property type="component" value="Unassembled WGS sequence"/>
</dbReference>
<reference evidence="7" key="1">
    <citation type="journal article" date="2023" name="IScience">
        <title>Live-bearing cockroach genome reveals convergent evolutionary mechanisms linked to viviparity in insects and beyond.</title>
        <authorList>
            <person name="Fouks B."/>
            <person name="Harrison M.C."/>
            <person name="Mikhailova A.A."/>
            <person name="Marchal E."/>
            <person name="English S."/>
            <person name="Carruthers M."/>
            <person name="Jennings E.C."/>
            <person name="Chiamaka E.L."/>
            <person name="Frigard R.A."/>
            <person name="Pippel M."/>
            <person name="Attardo G.M."/>
            <person name="Benoit J.B."/>
            <person name="Bornberg-Bauer E."/>
            <person name="Tobe S.S."/>
        </authorList>
    </citation>
    <scope>NUCLEOTIDE SEQUENCE</scope>
    <source>
        <strain evidence="7">Stay&amp;Tobe</strain>
    </source>
</reference>
<keyword evidence="2" id="KW-0677">Repeat</keyword>
<dbReference type="PANTHER" id="PTHR19818:SF139">
    <property type="entry name" value="PAIR-RULE PROTEIN ODD-PAIRED"/>
    <property type="match status" value="1"/>
</dbReference>
<feature type="domain" description="C2H2-type" evidence="6">
    <location>
        <begin position="297"/>
        <end position="324"/>
    </location>
</feature>
<dbReference type="EMBL" id="JASPKZ010001960">
    <property type="protein sequence ID" value="KAJ9596790.1"/>
    <property type="molecule type" value="Genomic_DNA"/>
</dbReference>
<keyword evidence="3 5" id="KW-0863">Zinc-finger</keyword>
<dbReference type="Pfam" id="PF00096">
    <property type="entry name" value="zf-C2H2"/>
    <property type="match status" value="2"/>
</dbReference>
<evidence type="ECO:0000313" key="7">
    <source>
        <dbReference type="EMBL" id="KAJ9596790.1"/>
    </source>
</evidence>
<gene>
    <name evidence="7" type="ORF">L9F63_012171</name>
</gene>
<evidence type="ECO:0000256" key="2">
    <source>
        <dbReference type="ARBA" id="ARBA00022737"/>
    </source>
</evidence>
<proteinExistence type="predicted"/>
<evidence type="ECO:0000256" key="4">
    <source>
        <dbReference type="ARBA" id="ARBA00022833"/>
    </source>
</evidence>
<evidence type="ECO:0000256" key="3">
    <source>
        <dbReference type="ARBA" id="ARBA00022771"/>
    </source>
</evidence>
<dbReference type="SMART" id="SM00355">
    <property type="entry name" value="ZnF_C2H2"/>
    <property type="match status" value="4"/>
</dbReference>
<feature type="non-terminal residue" evidence="7">
    <location>
        <position position="1"/>
    </location>
</feature>
<evidence type="ECO:0000313" key="8">
    <source>
        <dbReference type="Proteomes" id="UP001233999"/>
    </source>
</evidence>
<keyword evidence="1" id="KW-0479">Metal-binding</keyword>
<accession>A0AAD8ADM7</accession>
<evidence type="ECO:0000256" key="5">
    <source>
        <dbReference type="PROSITE-ProRule" id="PRU00042"/>
    </source>
</evidence>
<reference evidence="7" key="2">
    <citation type="submission" date="2023-05" db="EMBL/GenBank/DDBJ databases">
        <authorList>
            <person name="Fouks B."/>
        </authorList>
    </citation>
    <scope>NUCLEOTIDE SEQUENCE</scope>
    <source>
        <strain evidence="7">Stay&amp;Tobe</strain>
        <tissue evidence="7">Testes</tissue>
    </source>
</reference>
<dbReference type="AlphaFoldDB" id="A0AAD8ADM7"/>